<comment type="caution">
    <text evidence="2">The sequence shown here is derived from an EMBL/GenBank/DDBJ whole genome shotgun (WGS) entry which is preliminary data.</text>
</comment>
<name>A0A8J3F110_9BACI</name>
<dbReference type="Proteomes" id="UP000626244">
    <property type="component" value="Unassembled WGS sequence"/>
</dbReference>
<dbReference type="EMBL" id="BMHB01000008">
    <property type="protein sequence ID" value="GGI18470.1"/>
    <property type="molecule type" value="Genomic_DNA"/>
</dbReference>
<keyword evidence="3" id="KW-1185">Reference proteome</keyword>
<evidence type="ECO:0000313" key="2">
    <source>
        <dbReference type="EMBL" id="GGI18470.1"/>
    </source>
</evidence>
<dbReference type="RefSeq" id="WP_088004205.1">
    <property type="nucleotide sequence ID" value="NZ_BMHB01000008.1"/>
</dbReference>
<dbReference type="OrthoDB" id="2063080at2"/>
<gene>
    <name evidence="2" type="ORF">GCM10007380_43070</name>
</gene>
<evidence type="ECO:0000313" key="3">
    <source>
        <dbReference type="Proteomes" id="UP000626244"/>
    </source>
</evidence>
<organism evidence="2 3">
    <name type="scientific">Gottfriedia solisilvae</name>
    <dbReference type="NCBI Taxonomy" id="1516104"/>
    <lineage>
        <taxon>Bacteria</taxon>
        <taxon>Bacillati</taxon>
        <taxon>Bacillota</taxon>
        <taxon>Bacilli</taxon>
        <taxon>Bacillales</taxon>
        <taxon>Bacillaceae</taxon>
        <taxon>Gottfriedia</taxon>
    </lineage>
</organism>
<keyword evidence="1" id="KW-1133">Transmembrane helix</keyword>
<feature type="transmembrane region" description="Helical" evidence="1">
    <location>
        <begin position="55"/>
        <end position="75"/>
    </location>
</feature>
<accession>A0A8J3F110</accession>
<reference evidence="3" key="1">
    <citation type="journal article" date="2019" name="Int. J. Syst. Evol. Microbiol.">
        <title>The Global Catalogue of Microorganisms (GCM) 10K type strain sequencing project: providing services to taxonomists for standard genome sequencing and annotation.</title>
        <authorList>
            <consortium name="The Broad Institute Genomics Platform"/>
            <consortium name="The Broad Institute Genome Sequencing Center for Infectious Disease"/>
            <person name="Wu L."/>
            <person name="Ma J."/>
        </authorList>
    </citation>
    <scope>NUCLEOTIDE SEQUENCE [LARGE SCALE GENOMIC DNA]</scope>
    <source>
        <strain evidence="3">CGMCC 1.14993</strain>
    </source>
</reference>
<keyword evidence="1" id="KW-0812">Transmembrane</keyword>
<proteinExistence type="predicted"/>
<protein>
    <submittedName>
        <fullName evidence="2">Uncharacterized protein</fullName>
    </submittedName>
</protein>
<keyword evidence="1" id="KW-0472">Membrane</keyword>
<sequence length="104" mass="11834">MKTLSKVLFVLAFVCMLLGSYKLFVYDSGEYSDESKNAYVGGDAYNYIINAGQSTAYFVMTGVFSMLGLGFFYIARKEEQQHALLNEVKRIQYILEKQNHSTKS</sequence>
<dbReference type="AlphaFoldDB" id="A0A8J3F110"/>
<evidence type="ECO:0000256" key="1">
    <source>
        <dbReference type="SAM" id="Phobius"/>
    </source>
</evidence>